<protein>
    <submittedName>
        <fullName evidence="2">Uncharacterized protein</fullName>
    </submittedName>
</protein>
<dbReference type="EMBL" id="MU858127">
    <property type="protein sequence ID" value="KAK4212441.1"/>
    <property type="molecule type" value="Genomic_DNA"/>
</dbReference>
<reference evidence="2" key="2">
    <citation type="submission" date="2023-05" db="EMBL/GenBank/DDBJ databases">
        <authorList>
            <consortium name="Lawrence Berkeley National Laboratory"/>
            <person name="Steindorff A."/>
            <person name="Hensen N."/>
            <person name="Bonometti L."/>
            <person name="Westerberg I."/>
            <person name="Brannstrom I.O."/>
            <person name="Guillou S."/>
            <person name="Cros-Aarteil S."/>
            <person name="Calhoun S."/>
            <person name="Haridas S."/>
            <person name="Kuo A."/>
            <person name="Mondo S."/>
            <person name="Pangilinan J."/>
            <person name="Riley R."/>
            <person name="Labutti K."/>
            <person name="Andreopoulos B."/>
            <person name="Lipzen A."/>
            <person name="Chen C."/>
            <person name="Yanf M."/>
            <person name="Daum C."/>
            <person name="Ng V."/>
            <person name="Clum A."/>
            <person name="Ohm R."/>
            <person name="Martin F."/>
            <person name="Silar P."/>
            <person name="Natvig D."/>
            <person name="Lalanne C."/>
            <person name="Gautier V."/>
            <person name="Ament-Velasquez S.L."/>
            <person name="Kruys A."/>
            <person name="Hutchinson M.I."/>
            <person name="Powell A.J."/>
            <person name="Barry K."/>
            <person name="Miller A.N."/>
            <person name="Grigoriev I.V."/>
            <person name="Debuchy R."/>
            <person name="Gladieux P."/>
            <person name="Thoren M.H."/>
            <person name="Johannesson H."/>
        </authorList>
    </citation>
    <scope>NUCLEOTIDE SEQUENCE</scope>
    <source>
        <strain evidence="2">PSN293</strain>
    </source>
</reference>
<evidence type="ECO:0000256" key="1">
    <source>
        <dbReference type="SAM" id="MobiDB-lite"/>
    </source>
</evidence>
<evidence type="ECO:0000313" key="3">
    <source>
        <dbReference type="Proteomes" id="UP001301769"/>
    </source>
</evidence>
<dbReference type="Proteomes" id="UP001301769">
    <property type="component" value="Unassembled WGS sequence"/>
</dbReference>
<feature type="region of interest" description="Disordered" evidence="1">
    <location>
        <begin position="48"/>
        <end position="75"/>
    </location>
</feature>
<gene>
    <name evidence="2" type="ORF">QBC37DRAFT_401507</name>
</gene>
<dbReference type="AlphaFoldDB" id="A0AAN6Y571"/>
<keyword evidence="3" id="KW-1185">Reference proteome</keyword>
<evidence type="ECO:0000313" key="2">
    <source>
        <dbReference type="EMBL" id="KAK4212441.1"/>
    </source>
</evidence>
<name>A0AAN6Y571_9PEZI</name>
<accession>A0AAN6Y571</accession>
<sequence>MMRLPRYNDGNLPPTPPRHRRQVRFLPKSSDVIISPQSAQTRSILRLISEPNQVRQQSRPARTRPPSKGYRNPAPEDIENWLDDSDSWYQFPEPITARPRAPLSPGWRSPIKKKESISPLALGPSISSPSGLFSPFVSATSFSQQSQPQPLNLTSQLRNLKDTIQTSREAETLHAYDVGVIAALNSMLVYWNDRASAMQTSSAEKRIFQREAQRLTDLIDDAERHLLLSHASLVNKQVVEEDLWEDVFSAGSSESPPGSEATTSSVGLGIISHMQPVHQDTTTMHQRARAVGNENGTYYAFG</sequence>
<reference evidence="2" key="1">
    <citation type="journal article" date="2023" name="Mol. Phylogenet. Evol.">
        <title>Genome-scale phylogeny and comparative genomics of the fungal order Sordariales.</title>
        <authorList>
            <person name="Hensen N."/>
            <person name="Bonometti L."/>
            <person name="Westerberg I."/>
            <person name="Brannstrom I.O."/>
            <person name="Guillou S."/>
            <person name="Cros-Aarteil S."/>
            <person name="Calhoun S."/>
            <person name="Haridas S."/>
            <person name="Kuo A."/>
            <person name="Mondo S."/>
            <person name="Pangilinan J."/>
            <person name="Riley R."/>
            <person name="LaButti K."/>
            <person name="Andreopoulos B."/>
            <person name="Lipzen A."/>
            <person name="Chen C."/>
            <person name="Yan M."/>
            <person name="Daum C."/>
            <person name="Ng V."/>
            <person name="Clum A."/>
            <person name="Steindorff A."/>
            <person name="Ohm R.A."/>
            <person name="Martin F."/>
            <person name="Silar P."/>
            <person name="Natvig D.O."/>
            <person name="Lalanne C."/>
            <person name="Gautier V."/>
            <person name="Ament-Velasquez S.L."/>
            <person name="Kruys A."/>
            <person name="Hutchinson M.I."/>
            <person name="Powell A.J."/>
            <person name="Barry K."/>
            <person name="Miller A.N."/>
            <person name="Grigoriev I.V."/>
            <person name="Debuchy R."/>
            <person name="Gladieux P."/>
            <person name="Hiltunen Thoren M."/>
            <person name="Johannesson H."/>
        </authorList>
    </citation>
    <scope>NUCLEOTIDE SEQUENCE</scope>
    <source>
        <strain evidence="2">PSN293</strain>
    </source>
</reference>
<organism evidence="2 3">
    <name type="scientific">Rhypophila decipiens</name>
    <dbReference type="NCBI Taxonomy" id="261697"/>
    <lineage>
        <taxon>Eukaryota</taxon>
        <taxon>Fungi</taxon>
        <taxon>Dikarya</taxon>
        <taxon>Ascomycota</taxon>
        <taxon>Pezizomycotina</taxon>
        <taxon>Sordariomycetes</taxon>
        <taxon>Sordariomycetidae</taxon>
        <taxon>Sordariales</taxon>
        <taxon>Naviculisporaceae</taxon>
        <taxon>Rhypophila</taxon>
    </lineage>
</organism>
<feature type="region of interest" description="Disordered" evidence="1">
    <location>
        <begin position="1"/>
        <end position="21"/>
    </location>
</feature>
<proteinExistence type="predicted"/>
<feature type="compositionally biased region" description="Polar residues" evidence="1">
    <location>
        <begin position="50"/>
        <end position="60"/>
    </location>
</feature>
<comment type="caution">
    <text evidence="2">The sequence shown here is derived from an EMBL/GenBank/DDBJ whole genome shotgun (WGS) entry which is preliminary data.</text>
</comment>